<dbReference type="Pfam" id="PF01363">
    <property type="entry name" value="FYVE"/>
    <property type="match status" value="1"/>
</dbReference>
<dbReference type="InterPro" id="IPR000306">
    <property type="entry name" value="Znf_FYVE"/>
</dbReference>
<dbReference type="GO" id="GO:0008270">
    <property type="term" value="F:zinc ion binding"/>
    <property type="evidence" value="ECO:0007669"/>
    <property type="project" value="UniProtKB-KW"/>
</dbReference>
<dbReference type="SUPFAM" id="SSF57903">
    <property type="entry name" value="FYVE/PHD zinc finger"/>
    <property type="match status" value="1"/>
</dbReference>
<dbReference type="Proteomes" id="UP000467841">
    <property type="component" value="Unassembled WGS sequence"/>
</dbReference>
<evidence type="ECO:0000256" key="3">
    <source>
        <dbReference type="ARBA" id="ARBA00022833"/>
    </source>
</evidence>
<dbReference type="FunFam" id="3.30.40.10:FF:000151">
    <property type="entry name" value="Zinc finger family protein"/>
    <property type="match status" value="1"/>
</dbReference>
<dbReference type="InterPro" id="IPR007461">
    <property type="entry name" value="Ysc84_actin-binding"/>
</dbReference>
<dbReference type="InterPro" id="IPR017455">
    <property type="entry name" value="Znf_FYVE-rel"/>
</dbReference>
<evidence type="ECO:0000256" key="2">
    <source>
        <dbReference type="ARBA" id="ARBA00022771"/>
    </source>
</evidence>
<keyword evidence="1" id="KW-0479">Metal-binding</keyword>
<dbReference type="InterPro" id="IPR005024">
    <property type="entry name" value="Snf7_fam"/>
</dbReference>
<dbReference type="PROSITE" id="PS50178">
    <property type="entry name" value="ZF_FYVE"/>
    <property type="match status" value="1"/>
</dbReference>
<accession>A0A6D2JZ54</accession>
<comment type="caution">
    <text evidence="6">The sequence shown here is derived from an EMBL/GenBank/DDBJ whole genome shotgun (WGS) entry which is preliminary data.</text>
</comment>
<dbReference type="InterPro" id="IPR051702">
    <property type="entry name" value="SH3_domain_YSC84-like"/>
</dbReference>
<dbReference type="PANTHER" id="PTHR15629:SF2">
    <property type="entry name" value="SH3 DOMAIN-CONTAINING YSC84-LIKE PROTEIN 1"/>
    <property type="match status" value="1"/>
</dbReference>
<keyword evidence="7" id="KW-1185">Reference proteome</keyword>
<evidence type="ECO:0000259" key="5">
    <source>
        <dbReference type="PROSITE" id="PS50178"/>
    </source>
</evidence>
<dbReference type="Pfam" id="PF03357">
    <property type="entry name" value="Snf7"/>
    <property type="match status" value="1"/>
</dbReference>
<reference evidence="6" key="1">
    <citation type="submission" date="2020-01" db="EMBL/GenBank/DDBJ databases">
        <authorList>
            <person name="Mishra B."/>
        </authorList>
    </citation>
    <scope>NUCLEOTIDE SEQUENCE [LARGE SCALE GENOMIC DNA]</scope>
</reference>
<name>A0A6D2JZ54_9BRAS</name>
<feature type="domain" description="FYVE-type" evidence="5">
    <location>
        <begin position="397"/>
        <end position="459"/>
    </location>
</feature>
<dbReference type="AlphaFoldDB" id="A0A6D2JZ54"/>
<dbReference type="Gene3D" id="3.30.40.10">
    <property type="entry name" value="Zinc/RING finger domain, C3HC4 (zinc finger)"/>
    <property type="match status" value="1"/>
</dbReference>
<evidence type="ECO:0000313" key="6">
    <source>
        <dbReference type="EMBL" id="CAA7041768.1"/>
    </source>
</evidence>
<dbReference type="GO" id="GO:0007034">
    <property type="term" value="P:vacuolar transport"/>
    <property type="evidence" value="ECO:0007669"/>
    <property type="project" value="InterPro"/>
</dbReference>
<protein>
    <recommendedName>
        <fullName evidence="5">FYVE-type domain-containing protein</fullName>
    </recommendedName>
</protein>
<evidence type="ECO:0000256" key="1">
    <source>
        <dbReference type="ARBA" id="ARBA00022723"/>
    </source>
</evidence>
<dbReference type="PANTHER" id="PTHR15629">
    <property type="entry name" value="SH3YL1 PROTEIN"/>
    <property type="match status" value="1"/>
</dbReference>
<proteinExistence type="predicted"/>
<dbReference type="Gene3D" id="6.10.140.1230">
    <property type="match status" value="1"/>
</dbReference>
<organism evidence="6 7">
    <name type="scientific">Microthlaspi erraticum</name>
    <dbReference type="NCBI Taxonomy" id="1685480"/>
    <lineage>
        <taxon>Eukaryota</taxon>
        <taxon>Viridiplantae</taxon>
        <taxon>Streptophyta</taxon>
        <taxon>Embryophyta</taxon>
        <taxon>Tracheophyta</taxon>
        <taxon>Spermatophyta</taxon>
        <taxon>Magnoliopsida</taxon>
        <taxon>eudicotyledons</taxon>
        <taxon>Gunneridae</taxon>
        <taxon>Pentapetalae</taxon>
        <taxon>rosids</taxon>
        <taxon>malvids</taxon>
        <taxon>Brassicales</taxon>
        <taxon>Brassicaceae</taxon>
        <taxon>Coluteocarpeae</taxon>
        <taxon>Microthlaspi</taxon>
    </lineage>
</organism>
<dbReference type="OrthoDB" id="443981at2759"/>
<dbReference type="Pfam" id="PF04366">
    <property type="entry name" value="Ysc84"/>
    <property type="match status" value="1"/>
</dbReference>
<keyword evidence="2 4" id="KW-0863">Zinc-finger</keyword>
<dbReference type="CDD" id="cd11526">
    <property type="entry name" value="SYLF_FYVE"/>
    <property type="match status" value="1"/>
</dbReference>
<dbReference type="SMART" id="SM00064">
    <property type="entry name" value="FYVE"/>
    <property type="match status" value="1"/>
</dbReference>
<dbReference type="GO" id="GO:0035091">
    <property type="term" value="F:phosphatidylinositol binding"/>
    <property type="evidence" value="ECO:0007669"/>
    <property type="project" value="TreeGrafter"/>
</dbReference>
<dbReference type="InterPro" id="IPR013083">
    <property type="entry name" value="Znf_RING/FYVE/PHD"/>
</dbReference>
<dbReference type="InterPro" id="IPR011011">
    <property type="entry name" value="Znf_FYVE_PHD"/>
</dbReference>
<evidence type="ECO:0000313" key="7">
    <source>
        <dbReference type="Proteomes" id="UP000467841"/>
    </source>
</evidence>
<evidence type="ECO:0000256" key="4">
    <source>
        <dbReference type="PROSITE-ProRule" id="PRU00091"/>
    </source>
</evidence>
<dbReference type="EMBL" id="CACVBM020001251">
    <property type="protein sequence ID" value="CAA7041768.1"/>
    <property type="molecule type" value="Genomic_DNA"/>
</dbReference>
<sequence length="707" mass="77335">MLDKSIRDIERERQGLQSQEKKLIAEIKKNAKLGQMGAVKVMAKDLIRTRHQIDKFYKLKSQLQGVSLRIQTLRSTQAMGEAMKGVTKAMGQMNRQMNLPSLQKIMQEFERQNEKMEMVSEVMGDAIDDALEGDEEEEETEDLVSQVLDEIGIDINQELVNAPSGSVAAPATKNKVVQAEAAGAEDGGGIDSDLQARKSRRRVLASPIVSSIDLFLRLQSTDFQFLVISMATLNEKVSSYLEEKNIKFKYADDDDDDDGLGDSPKWSFQSIPTRKPEYPIIDSGDYVDDGYDSADELSPSTKPIQPTNGAAPEVNLKNVFTGLIAIVTGRNKDPNASSDQNLPSSNVSFLGSSKNGDTYLHSSVYIPSAPPLLEPTGINYSVYKDLLEAEPPQWLPDSSTTTCMQCSSPFTAITCGRHHCRFCGGIFCRNCSKGRCLMPSRFRERNPQRVCDSCYERLDPLQGVLINSISNAVQVAKHDVVDWTCTRGWLNLPVGLSMEDEIYKAANTLRGYCQVARLDPEKSIPHAVLSRAKGLAILTVAKAGALLSYKLGTGLVISRRSDGSWSAPSAILSVGLGWGAQIGGELMDFIIVMHDLKAVKTFCSRMHFSLGAGCSAAAGPIGRVLEADLRAGDRGSGVCFTYSRSKGAFVGVSLEGNVVTTRRDMNVRFYGDPYLTTSDILLGMVDQPKAAEPLYTALKDLYAGLRP</sequence>
<gene>
    <name evidence="6" type="ORF">MERR_LOCUS29003</name>
</gene>
<keyword evidence="3" id="KW-0862">Zinc</keyword>